<evidence type="ECO:0000313" key="2">
    <source>
        <dbReference type="Proteomes" id="UP001472677"/>
    </source>
</evidence>
<accession>A0ABR1ZDT1</accession>
<evidence type="ECO:0000313" key="1">
    <source>
        <dbReference type="EMBL" id="KAK8478538.1"/>
    </source>
</evidence>
<organism evidence="1 2">
    <name type="scientific">Hibiscus sabdariffa</name>
    <name type="common">roselle</name>
    <dbReference type="NCBI Taxonomy" id="183260"/>
    <lineage>
        <taxon>Eukaryota</taxon>
        <taxon>Viridiplantae</taxon>
        <taxon>Streptophyta</taxon>
        <taxon>Embryophyta</taxon>
        <taxon>Tracheophyta</taxon>
        <taxon>Spermatophyta</taxon>
        <taxon>Magnoliopsida</taxon>
        <taxon>eudicotyledons</taxon>
        <taxon>Gunneridae</taxon>
        <taxon>Pentapetalae</taxon>
        <taxon>rosids</taxon>
        <taxon>malvids</taxon>
        <taxon>Malvales</taxon>
        <taxon>Malvaceae</taxon>
        <taxon>Malvoideae</taxon>
        <taxon>Hibiscus</taxon>
    </lineage>
</organism>
<reference evidence="1 2" key="1">
    <citation type="journal article" date="2024" name="G3 (Bethesda)">
        <title>Genome assembly of Hibiscus sabdariffa L. provides insights into metabolisms of medicinal natural products.</title>
        <authorList>
            <person name="Kim T."/>
        </authorList>
    </citation>
    <scope>NUCLEOTIDE SEQUENCE [LARGE SCALE GENOMIC DNA]</scope>
    <source>
        <strain evidence="1">TK-2024</strain>
        <tissue evidence="1">Old leaves</tissue>
    </source>
</reference>
<sequence length="93" mass="10512">MSCSAKIAAIKEQFESKPTAFLVRKDEIHRPATACATVCFLGIGQISILHYLTTYNIQVMPIPIFFMKKPISKTKTAPDKRMQIKYCYIGPEV</sequence>
<dbReference type="Proteomes" id="UP001472677">
    <property type="component" value="Unassembled WGS sequence"/>
</dbReference>
<dbReference type="EMBL" id="JBBPBM010002481">
    <property type="protein sequence ID" value="KAK8478538.1"/>
    <property type="molecule type" value="Genomic_DNA"/>
</dbReference>
<gene>
    <name evidence="1" type="ORF">V6N12_057990</name>
</gene>
<comment type="caution">
    <text evidence="1">The sequence shown here is derived from an EMBL/GenBank/DDBJ whole genome shotgun (WGS) entry which is preliminary data.</text>
</comment>
<protein>
    <submittedName>
        <fullName evidence="1">Uncharacterized protein</fullName>
    </submittedName>
</protein>
<proteinExistence type="predicted"/>
<name>A0ABR1ZDT1_9ROSI</name>
<keyword evidence="2" id="KW-1185">Reference proteome</keyword>